<dbReference type="GO" id="GO:0003676">
    <property type="term" value="F:nucleic acid binding"/>
    <property type="evidence" value="ECO:0007669"/>
    <property type="project" value="InterPro"/>
</dbReference>
<dbReference type="EMBL" id="SIDB01000004">
    <property type="protein sequence ID" value="KAI3433539.1"/>
    <property type="molecule type" value="Genomic_DNA"/>
</dbReference>
<reference evidence="3" key="2">
    <citation type="submission" date="2020-11" db="EMBL/GenBank/DDBJ databases">
        <authorList>
            <person name="Cecchin M."/>
            <person name="Marcolungo L."/>
            <person name="Rossato M."/>
            <person name="Girolomoni L."/>
            <person name="Cosentino E."/>
            <person name="Cuine S."/>
            <person name="Li-Beisson Y."/>
            <person name="Delledonne M."/>
            <person name="Ballottari M."/>
        </authorList>
    </citation>
    <scope>NUCLEOTIDE SEQUENCE</scope>
    <source>
        <strain evidence="3">211/11P</strain>
        <tissue evidence="3">Whole cell</tissue>
    </source>
</reference>
<dbReference type="CDD" id="cd00201">
    <property type="entry name" value="WW"/>
    <property type="match status" value="1"/>
</dbReference>
<evidence type="ECO:0000313" key="3">
    <source>
        <dbReference type="EMBL" id="KAI3433539.1"/>
    </source>
</evidence>
<feature type="compositionally biased region" description="Basic and acidic residues" evidence="1">
    <location>
        <begin position="133"/>
        <end position="144"/>
    </location>
</feature>
<evidence type="ECO:0000313" key="4">
    <source>
        <dbReference type="Proteomes" id="UP001055712"/>
    </source>
</evidence>
<dbReference type="Pfam" id="PF00098">
    <property type="entry name" value="zf-CCHC"/>
    <property type="match status" value="1"/>
</dbReference>
<dbReference type="SMART" id="SM00456">
    <property type="entry name" value="WW"/>
    <property type="match status" value="1"/>
</dbReference>
<dbReference type="SUPFAM" id="SSF51045">
    <property type="entry name" value="WW domain"/>
    <property type="match status" value="1"/>
</dbReference>
<dbReference type="Pfam" id="PF00397">
    <property type="entry name" value="WW"/>
    <property type="match status" value="1"/>
</dbReference>
<reference evidence="3" key="1">
    <citation type="journal article" date="2019" name="Plant J.">
        <title>Chlorella vulgaris genome assembly and annotation reveals the molecular basis for metabolic acclimation to high light conditions.</title>
        <authorList>
            <person name="Cecchin M."/>
            <person name="Marcolungo L."/>
            <person name="Rossato M."/>
            <person name="Girolomoni L."/>
            <person name="Cosentino E."/>
            <person name="Cuine S."/>
            <person name="Li-Beisson Y."/>
            <person name="Delledonne M."/>
            <person name="Ballottari M."/>
        </authorList>
    </citation>
    <scope>NUCLEOTIDE SEQUENCE</scope>
    <source>
        <strain evidence="3">211/11P</strain>
    </source>
</reference>
<accession>A0A9D4TSV9</accession>
<name>A0A9D4TSV9_CHLVU</name>
<dbReference type="PROSITE" id="PS50020">
    <property type="entry name" value="WW_DOMAIN_2"/>
    <property type="match status" value="1"/>
</dbReference>
<dbReference type="GO" id="GO:0008270">
    <property type="term" value="F:zinc ion binding"/>
    <property type="evidence" value="ECO:0007669"/>
    <property type="project" value="InterPro"/>
</dbReference>
<dbReference type="InterPro" id="IPR001202">
    <property type="entry name" value="WW_dom"/>
</dbReference>
<comment type="caution">
    <text evidence="3">The sequence shown here is derived from an EMBL/GenBank/DDBJ whole genome shotgun (WGS) entry which is preliminary data.</text>
</comment>
<gene>
    <name evidence="3" type="ORF">D9Q98_003349</name>
</gene>
<feature type="domain" description="WW" evidence="2">
    <location>
        <begin position="146"/>
        <end position="179"/>
    </location>
</feature>
<dbReference type="AlphaFoldDB" id="A0A9D4TSV9"/>
<feature type="compositionally biased region" description="Pro residues" evidence="1">
    <location>
        <begin position="120"/>
        <end position="130"/>
    </location>
</feature>
<keyword evidence="4" id="KW-1185">Reference proteome</keyword>
<dbReference type="OrthoDB" id="508329at2759"/>
<dbReference type="Gene3D" id="2.20.70.10">
    <property type="match status" value="1"/>
</dbReference>
<dbReference type="InterPro" id="IPR036020">
    <property type="entry name" value="WW_dom_sf"/>
</dbReference>
<feature type="region of interest" description="Disordered" evidence="1">
    <location>
        <begin position="78"/>
        <end position="147"/>
    </location>
</feature>
<dbReference type="Proteomes" id="UP001055712">
    <property type="component" value="Unassembled WGS sequence"/>
</dbReference>
<sequence>MELHHKLRRDPSWHPSGCNICGQLGHQAAQCTVGTVNWRAMYGDNAFHMQPTVFQSDLDAAKKQKQIDFADLEARARDYAKMREEQGGPPPQMAPPQGSQRPQQQVPPQVQPQFPGMAGGPPPGAAPPSVDPAVREMEERKRAASEGLPEGWAVAFDASKKPYFYHRVTKKTMWEKPTAETPIS</sequence>
<organism evidence="3 4">
    <name type="scientific">Chlorella vulgaris</name>
    <name type="common">Green alga</name>
    <dbReference type="NCBI Taxonomy" id="3077"/>
    <lineage>
        <taxon>Eukaryota</taxon>
        <taxon>Viridiplantae</taxon>
        <taxon>Chlorophyta</taxon>
        <taxon>core chlorophytes</taxon>
        <taxon>Trebouxiophyceae</taxon>
        <taxon>Chlorellales</taxon>
        <taxon>Chlorellaceae</taxon>
        <taxon>Chlorella clade</taxon>
        <taxon>Chlorella</taxon>
    </lineage>
</organism>
<protein>
    <recommendedName>
        <fullName evidence="2">WW domain-containing protein</fullName>
    </recommendedName>
</protein>
<dbReference type="InterPro" id="IPR001878">
    <property type="entry name" value="Znf_CCHC"/>
</dbReference>
<evidence type="ECO:0000256" key="1">
    <source>
        <dbReference type="SAM" id="MobiDB-lite"/>
    </source>
</evidence>
<feature type="compositionally biased region" description="Low complexity" evidence="1">
    <location>
        <begin position="95"/>
        <end position="116"/>
    </location>
</feature>
<evidence type="ECO:0000259" key="2">
    <source>
        <dbReference type="PROSITE" id="PS50020"/>
    </source>
</evidence>
<proteinExistence type="predicted"/>